<comment type="caution">
    <text evidence="2">The sequence shown here is derived from an EMBL/GenBank/DDBJ whole genome shotgun (WGS) entry which is preliminary data.</text>
</comment>
<evidence type="ECO:0000256" key="1">
    <source>
        <dbReference type="SAM" id="MobiDB-lite"/>
    </source>
</evidence>
<dbReference type="EMBL" id="JAPQKH010000004">
    <property type="protein sequence ID" value="KAJ5101045.1"/>
    <property type="molecule type" value="Genomic_DNA"/>
</dbReference>
<reference evidence="2" key="2">
    <citation type="journal article" date="2023" name="IMA Fungus">
        <title>Comparative genomic study of the Penicillium genus elucidates a diverse pangenome and 15 lateral gene transfer events.</title>
        <authorList>
            <person name="Petersen C."/>
            <person name="Sorensen T."/>
            <person name="Nielsen M.R."/>
            <person name="Sondergaard T.E."/>
            <person name="Sorensen J.L."/>
            <person name="Fitzpatrick D.A."/>
            <person name="Frisvad J.C."/>
            <person name="Nielsen K.L."/>
        </authorList>
    </citation>
    <scope>NUCLEOTIDE SEQUENCE</scope>
    <source>
        <strain evidence="2">IBT 30069</strain>
    </source>
</reference>
<evidence type="ECO:0000313" key="2">
    <source>
        <dbReference type="EMBL" id="KAJ5101045.1"/>
    </source>
</evidence>
<gene>
    <name evidence="2" type="ORF">N7456_007097</name>
</gene>
<protein>
    <submittedName>
        <fullName evidence="2">Uncharacterized protein</fullName>
    </submittedName>
</protein>
<feature type="region of interest" description="Disordered" evidence="1">
    <location>
        <begin position="84"/>
        <end position="112"/>
    </location>
</feature>
<name>A0A9W9FIZ2_9EURO</name>
<dbReference type="AlphaFoldDB" id="A0A9W9FIZ2"/>
<proteinExistence type="predicted"/>
<dbReference type="OrthoDB" id="4265129at2759"/>
<keyword evidence="3" id="KW-1185">Reference proteome</keyword>
<feature type="compositionally biased region" description="Polar residues" evidence="1">
    <location>
        <begin position="103"/>
        <end position="112"/>
    </location>
</feature>
<organism evidence="2 3">
    <name type="scientific">Penicillium angulare</name>
    <dbReference type="NCBI Taxonomy" id="116970"/>
    <lineage>
        <taxon>Eukaryota</taxon>
        <taxon>Fungi</taxon>
        <taxon>Dikarya</taxon>
        <taxon>Ascomycota</taxon>
        <taxon>Pezizomycotina</taxon>
        <taxon>Eurotiomycetes</taxon>
        <taxon>Eurotiomycetidae</taxon>
        <taxon>Eurotiales</taxon>
        <taxon>Aspergillaceae</taxon>
        <taxon>Penicillium</taxon>
    </lineage>
</organism>
<reference evidence="2" key="1">
    <citation type="submission" date="2022-11" db="EMBL/GenBank/DDBJ databases">
        <authorList>
            <person name="Petersen C."/>
        </authorList>
    </citation>
    <scope>NUCLEOTIDE SEQUENCE</scope>
    <source>
        <strain evidence="2">IBT 30069</strain>
    </source>
</reference>
<sequence>MTPHNAVGWSAREEENLLPWLESNRKLTWKALSIAYWKQYHVRRSVESLRGKKYHILRKRRDTRSSSIASESKLPKCANCKLKGKPLRRQNKRRRNHLPMHQPNRNDSAKSKTLFTGPALMAAEYAQAGNKRQ</sequence>
<dbReference type="Proteomes" id="UP001149165">
    <property type="component" value="Unassembled WGS sequence"/>
</dbReference>
<feature type="compositionally biased region" description="Basic residues" evidence="1">
    <location>
        <begin position="84"/>
        <end position="98"/>
    </location>
</feature>
<accession>A0A9W9FIZ2</accession>
<evidence type="ECO:0000313" key="3">
    <source>
        <dbReference type="Proteomes" id="UP001149165"/>
    </source>
</evidence>